<dbReference type="OrthoDB" id="9811239at2"/>
<evidence type="ECO:0000313" key="5">
    <source>
        <dbReference type="Proteomes" id="UP000078459"/>
    </source>
</evidence>
<evidence type="ECO:0008006" key="6">
    <source>
        <dbReference type="Google" id="ProtNLM"/>
    </source>
</evidence>
<dbReference type="AlphaFoldDB" id="A0A179DCH0"/>
<dbReference type="Pfam" id="PF00534">
    <property type="entry name" value="Glycos_transf_1"/>
    <property type="match status" value="1"/>
</dbReference>
<protein>
    <recommendedName>
        <fullName evidence="6">Glycosyl transferase family 1 domain-containing protein</fullName>
    </recommendedName>
</protein>
<dbReference type="Proteomes" id="UP000078459">
    <property type="component" value="Unassembled WGS sequence"/>
</dbReference>
<dbReference type="InterPro" id="IPR001296">
    <property type="entry name" value="Glyco_trans_1"/>
</dbReference>
<comment type="caution">
    <text evidence="4">The sequence shown here is derived from an EMBL/GenBank/DDBJ whole genome shotgun (WGS) entry which is preliminary data.</text>
</comment>
<evidence type="ECO:0000256" key="1">
    <source>
        <dbReference type="ARBA" id="ARBA00022679"/>
    </source>
</evidence>
<keyword evidence="1" id="KW-0808">Transferase</keyword>
<accession>A0A179DCH0</accession>
<dbReference type="PANTHER" id="PTHR46401">
    <property type="entry name" value="GLYCOSYLTRANSFERASE WBBK-RELATED"/>
    <property type="match status" value="1"/>
</dbReference>
<organism evidence="4 5">
    <name type="scientific">Pedobacter psychrophilus</name>
    <dbReference type="NCBI Taxonomy" id="1826909"/>
    <lineage>
        <taxon>Bacteria</taxon>
        <taxon>Pseudomonadati</taxon>
        <taxon>Bacteroidota</taxon>
        <taxon>Sphingobacteriia</taxon>
        <taxon>Sphingobacteriales</taxon>
        <taxon>Sphingobacteriaceae</taxon>
        <taxon>Pedobacter</taxon>
    </lineage>
</organism>
<keyword evidence="5" id="KW-1185">Reference proteome</keyword>
<dbReference type="CDD" id="cd03801">
    <property type="entry name" value="GT4_PimA-like"/>
    <property type="match status" value="1"/>
</dbReference>
<dbReference type="PANTHER" id="PTHR46401:SF2">
    <property type="entry name" value="GLYCOSYLTRANSFERASE WBBK-RELATED"/>
    <property type="match status" value="1"/>
</dbReference>
<dbReference type="GO" id="GO:0009103">
    <property type="term" value="P:lipopolysaccharide biosynthetic process"/>
    <property type="evidence" value="ECO:0007669"/>
    <property type="project" value="TreeGrafter"/>
</dbReference>
<dbReference type="EMBL" id="LWHJ01000030">
    <property type="protein sequence ID" value="OAQ38614.1"/>
    <property type="molecule type" value="Genomic_DNA"/>
</dbReference>
<reference evidence="4 5" key="2">
    <citation type="submission" date="2016-06" db="EMBL/GenBank/DDBJ databases">
        <title>Pedobacter psychrophilus sp. nov., isolated from Antarctic fragmentary rock.</title>
        <authorList>
            <person name="Svec P."/>
        </authorList>
    </citation>
    <scope>NUCLEOTIDE SEQUENCE [LARGE SCALE GENOMIC DNA]</scope>
    <source>
        <strain evidence="4 5">CCM 8644</strain>
    </source>
</reference>
<reference evidence="4 5" key="1">
    <citation type="submission" date="2016-04" db="EMBL/GenBank/DDBJ databases">
        <authorList>
            <person name="Evans L.H."/>
            <person name="Alamgir A."/>
            <person name="Owens N."/>
            <person name="Weber N.D."/>
            <person name="Virtaneva K."/>
            <person name="Barbian K."/>
            <person name="Babar A."/>
            <person name="Rosenke K."/>
        </authorList>
    </citation>
    <scope>NUCLEOTIDE SEQUENCE [LARGE SCALE GENOMIC DNA]</scope>
    <source>
        <strain evidence="4 5">CCM 8644</strain>
    </source>
</reference>
<gene>
    <name evidence="4" type="ORF">A5893_14475</name>
</gene>
<dbReference type="SUPFAM" id="SSF53756">
    <property type="entry name" value="UDP-Glycosyltransferase/glycogen phosphorylase"/>
    <property type="match status" value="1"/>
</dbReference>
<feature type="domain" description="Glycosyl transferase family 1" evidence="2">
    <location>
        <begin position="193"/>
        <end position="292"/>
    </location>
</feature>
<dbReference type="Pfam" id="PF13439">
    <property type="entry name" value="Glyco_transf_4"/>
    <property type="match status" value="1"/>
</dbReference>
<evidence type="ECO:0000313" key="4">
    <source>
        <dbReference type="EMBL" id="OAQ38614.1"/>
    </source>
</evidence>
<dbReference type="GO" id="GO:0016757">
    <property type="term" value="F:glycosyltransferase activity"/>
    <property type="evidence" value="ECO:0007669"/>
    <property type="project" value="InterPro"/>
</dbReference>
<feature type="domain" description="Glycosyltransferase subfamily 4-like N-terminal" evidence="3">
    <location>
        <begin position="94"/>
        <end position="180"/>
    </location>
</feature>
<dbReference type="Gene3D" id="3.40.50.2000">
    <property type="entry name" value="Glycogen Phosphorylase B"/>
    <property type="match status" value="2"/>
</dbReference>
<dbReference type="STRING" id="1826909.A5893_14475"/>
<dbReference type="InterPro" id="IPR028098">
    <property type="entry name" value="Glyco_trans_4-like_N"/>
</dbReference>
<evidence type="ECO:0000259" key="3">
    <source>
        <dbReference type="Pfam" id="PF13439"/>
    </source>
</evidence>
<sequence length="302" mass="34294">MLTGSPSPSIANQTKTLEVVFLGLCCFSQTGGIEKVNRAWLKALQNISSSLNIKLISCFLLDDQANTSYINSNNFKGFKSNKINYTLQVIYYALKADIVIVSHIHLSPILFLIQKIKPKLKVYIHAHGIEVWEQLSSFQIKVLKKASSILAVSQFTKSKLIQNYHIPSNQIEIWPNCLDPYFDIPKDFTPSATLKKRYAIDEETKVLFTLARLSTTEQYKGYDDVIAALPLLQLKYPNIIYLIGGKYDDAEFLRLNQLITNLGLSKQVKLLGYIPNEELTAHYVLANVYVMLVRERDLESPL</sequence>
<evidence type="ECO:0000259" key="2">
    <source>
        <dbReference type="Pfam" id="PF00534"/>
    </source>
</evidence>
<name>A0A179DCH0_9SPHI</name>
<proteinExistence type="predicted"/>